<sequence length="18" mass="2243">MQSEWWRHGLLCKRSLLV</sequence>
<dbReference type="AlphaFoldDB" id="A0A0E9TXQ1"/>
<dbReference type="EMBL" id="GBXM01050123">
    <property type="protein sequence ID" value="JAH58454.1"/>
    <property type="molecule type" value="Transcribed_RNA"/>
</dbReference>
<reference evidence="1" key="1">
    <citation type="submission" date="2014-11" db="EMBL/GenBank/DDBJ databases">
        <authorList>
            <person name="Amaro Gonzalez C."/>
        </authorList>
    </citation>
    <scope>NUCLEOTIDE SEQUENCE</scope>
</reference>
<proteinExistence type="predicted"/>
<evidence type="ECO:0000313" key="1">
    <source>
        <dbReference type="EMBL" id="JAH58454.1"/>
    </source>
</evidence>
<name>A0A0E9TXQ1_ANGAN</name>
<organism evidence="1">
    <name type="scientific">Anguilla anguilla</name>
    <name type="common">European freshwater eel</name>
    <name type="synonym">Muraena anguilla</name>
    <dbReference type="NCBI Taxonomy" id="7936"/>
    <lineage>
        <taxon>Eukaryota</taxon>
        <taxon>Metazoa</taxon>
        <taxon>Chordata</taxon>
        <taxon>Craniata</taxon>
        <taxon>Vertebrata</taxon>
        <taxon>Euteleostomi</taxon>
        <taxon>Actinopterygii</taxon>
        <taxon>Neopterygii</taxon>
        <taxon>Teleostei</taxon>
        <taxon>Anguilliformes</taxon>
        <taxon>Anguillidae</taxon>
        <taxon>Anguilla</taxon>
    </lineage>
</organism>
<accession>A0A0E9TXQ1</accession>
<reference evidence="1" key="2">
    <citation type="journal article" date="2015" name="Fish Shellfish Immunol.">
        <title>Early steps in the European eel (Anguilla anguilla)-Vibrio vulnificus interaction in the gills: Role of the RtxA13 toxin.</title>
        <authorList>
            <person name="Callol A."/>
            <person name="Pajuelo D."/>
            <person name="Ebbesson L."/>
            <person name="Teles M."/>
            <person name="MacKenzie S."/>
            <person name="Amaro C."/>
        </authorList>
    </citation>
    <scope>NUCLEOTIDE SEQUENCE</scope>
</reference>
<protein>
    <submittedName>
        <fullName evidence="1">Uncharacterized protein</fullName>
    </submittedName>
</protein>